<feature type="domain" description="ImpA N-terminal" evidence="2">
    <location>
        <begin position="33"/>
        <end position="127"/>
    </location>
</feature>
<protein>
    <recommendedName>
        <fullName evidence="2">ImpA N-terminal domain-containing protein</fullName>
    </recommendedName>
</protein>
<dbReference type="PANTHER" id="PTHR37024">
    <property type="entry name" value="TYPE VI SECRETION SYSTEM DUF2094 AND IMPA-RELATED DOMAIN PROTEIN"/>
    <property type="match status" value="1"/>
</dbReference>
<dbReference type="Pfam" id="PF16989">
    <property type="entry name" value="T6SS_VasJ"/>
    <property type="match status" value="1"/>
</dbReference>
<evidence type="ECO:0000313" key="4">
    <source>
        <dbReference type="Proteomes" id="UP000189462"/>
    </source>
</evidence>
<evidence type="ECO:0000259" key="2">
    <source>
        <dbReference type="Pfam" id="PF06812"/>
    </source>
</evidence>
<dbReference type="InterPro" id="IPR010657">
    <property type="entry name" value="ImpA_N"/>
</dbReference>
<comment type="caution">
    <text evidence="3">The sequence shown here is derived from an EMBL/GenBank/DDBJ whole genome shotgun (WGS) entry which is preliminary data.</text>
</comment>
<feature type="compositionally biased region" description="Low complexity" evidence="1">
    <location>
        <begin position="191"/>
        <end position="209"/>
    </location>
</feature>
<dbReference type="STRING" id="108003.B1C78_11100"/>
<dbReference type="RefSeq" id="WP_077279225.1">
    <property type="nucleotide sequence ID" value="NZ_MVBK01000062.1"/>
</dbReference>
<sequence>MEPEALFESTDLAPMLAAVRGACAPLATGQPDEDPRYRDSFVDIKQEIDKLQGADLGRVVQASLAFLADEAKDLRIAGYLALALVARFGASGLMTAALVYRSVLAQDADSLHPRKPVQRAAAVAWLNSARMDALLGAAAPDLRPEQWQSLDESLEAIARLCAEHIQSDADEPAGWSAATRWLEEHRPADPTPGAGSAASPASVPVPDAPILGPPPKGDLSQEQFLAHGRVLHDALLDQGLLLQAAALARAVRWGALNEPPHENGVTRIAPPREGAWTEIDGAARDGDAREAYVVAARLMFEPGFQWSLDLQQRLAELAAGIPDAALKDYIEGEAALFARRLPAVLTLHFADGGPFAGESARAWLAGFDAQRGRGQAHTDAGDSFAQRLSEARAEPDLGRAFALLDAVPAATARERCRIDLLRAELCLGAKRAHVAYGLLMELKRRVEGMQVMEWDPEVGTQLYESLRRAAIALRKTSNGNGVAQGGMHPGAVVEECERLIAGLNPTRALELV</sequence>
<dbReference type="PANTHER" id="PTHR37024:SF3">
    <property type="entry name" value="TYPE VI SECRETION SYSTEM PROTEIN TSSA"/>
    <property type="match status" value="1"/>
</dbReference>
<dbReference type="Proteomes" id="UP000189462">
    <property type="component" value="Unassembled WGS sequence"/>
</dbReference>
<gene>
    <name evidence="3" type="ORF">B1C78_11100</name>
</gene>
<keyword evidence="4" id="KW-1185">Reference proteome</keyword>
<dbReference type="InterPro" id="IPR017739">
    <property type="entry name" value="T6SS-assoc_VCA0119"/>
</dbReference>
<accession>A0A1V3NEW6</accession>
<dbReference type="OrthoDB" id="1522895at2"/>
<dbReference type="EMBL" id="MVBK01000062">
    <property type="protein sequence ID" value="OOG23473.1"/>
    <property type="molecule type" value="Genomic_DNA"/>
</dbReference>
<evidence type="ECO:0000256" key="1">
    <source>
        <dbReference type="SAM" id="MobiDB-lite"/>
    </source>
</evidence>
<feature type="region of interest" description="Disordered" evidence="1">
    <location>
        <begin position="185"/>
        <end position="219"/>
    </location>
</feature>
<proteinExistence type="predicted"/>
<organism evidence="3 4">
    <name type="scientific">Thioalkalivibrio denitrificans</name>
    <dbReference type="NCBI Taxonomy" id="108003"/>
    <lineage>
        <taxon>Bacteria</taxon>
        <taxon>Pseudomonadati</taxon>
        <taxon>Pseudomonadota</taxon>
        <taxon>Gammaproteobacteria</taxon>
        <taxon>Chromatiales</taxon>
        <taxon>Ectothiorhodospiraceae</taxon>
        <taxon>Thioalkalivibrio</taxon>
    </lineage>
</organism>
<reference evidence="3 4" key="1">
    <citation type="submission" date="2017-02" db="EMBL/GenBank/DDBJ databases">
        <title>Genomic diversity within the haloalkaliphilic genus Thioalkalivibrio.</title>
        <authorList>
            <person name="Ahn A.-C."/>
            <person name="Meier-Kolthoff J."/>
            <person name="Overmars L."/>
            <person name="Richter M."/>
            <person name="Woyke T."/>
            <person name="Sorokin D.Y."/>
            <person name="Muyzer G."/>
        </authorList>
    </citation>
    <scope>NUCLEOTIDE SEQUENCE [LARGE SCALE GENOMIC DNA]</scope>
    <source>
        <strain evidence="3 4">ALJD</strain>
    </source>
</reference>
<dbReference type="AlphaFoldDB" id="A0A1V3NEW6"/>
<name>A0A1V3NEW6_9GAMM</name>
<dbReference type="Pfam" id="PF06812">
    <property type="entry name" value="ImpA_N"/>
    <property type="match status" value="1"/>
</dbReference>
<evidence type="ECO:0000313" key="3">
    <source>
        <dbReference type="EMBL" id="OOG23473.1"/>
    </source>
</evidence>